<dbReference type="InterPro" id="IPR052016">
    <property type="entry name" value="Bact_Sigma-Reg"/>
</dbReference>
<dbReference type="SUPFAM" id="SSF81606">
    <property type="entry name" value="PP2C-like"/>
    <property type="match status" value="1"/>
</dbReference>
<dbReference type="PANTHER" id="PTHR43156:SF2">
    <property type="entry name" value="STAGE II SPORULATION PROTEIN E"/>
    <property type="match status" value="1"/>
</dbReference>
<dbReference type="Proteomes" id="UP001596972">
    <property type="component" value="Unassembled WGS sequence"/>
</dbReference>
<keyword evidence="4" id="KW-1185">Reference proteome</keyword>
<dbReference type="InterPro" id="IPR036457">
    <property type="entry name" value="PPM-type-like_dom_sf"/>
</dbReference>
<comment type="caution">
    <text evidence="3">The sequence shown here is derived from an EMBL/GenBank/DDBJ whole genome shotgun (WGS) entry which is preliminary data.</text>
</comment>
<accession>A0ABW3EXH1</accession>
<dbReference type="GO" id="GO:0004722">
    <property type="term" value="F:protein serine/threonine phosphatase activity"/>
    <property type="evidence" value="ECO:0007669"/>
    <property type="project" value="UniProtKB-EC"/>
</dbReference>
<proteinExistence type="predicted"/>
<dbReference type="RefSeq" id="WP_378305445.1">
    <property type="nucleotide sequence ID" value="NZ_JBHTJA010000109.1"/>
</dbReference>
<dbReference type="PANTHER" id="PTHR43156">
    <property type="entry name" value="STAGE II SPORULATION PROTEIN E-RELATED"/>
    <property type="match status" value="1"/>
</dbReference>
<evidence type="ECO:0000259" key="2">
    <source>
        <dbReference type="SMART" id="SM00331"/>
    </source>
</evidence>
<name>A0ABW3EXH1_9ACTN</name>
<dbReference type="Pfam" id="PF07228">
    <property type="entry name" value="SpoIIE"/>
    <property type="match status" value="1"/>
</dbReference>
<evidence type="ECO:0000256" key="1">
    <source>
        <dbReference type="ARBA" id="ARBA00022801"/>
    </source>
</evidence>
<dbReference type="EC" id="3.1.3.16" evidence="3"/>
<dbReference type="EMBL" id="JBHTJA010000109">
    <property type="protein sequence ID" value="MFD0904991.1"/>
    <property type="molecule type" value="Genomic_DNA"/>
</dbReference>
<sequence>MGDVAGHGFGAAVIMGRLRSALRAYALETNDPTETLTKLNRKVLHFEPDVTATVLYAVCDPSLERVRLASAGHCPPVLASPGRPARPVDMKLGVLLGLGGGVVRETTTIDLPPGSVLCFYTDGLVERRGGTVPDGIDALCDAAYAGPPEAVSAAVMGSLIGRRLPEDDVALLVVRRSPA</sequence>
<keyword evidence="1 3" id="KW-0378">Hydrolase</keyword>
<evidence type="ECO:0000313" key="3">
    <source>
        <dbReference type="EMBL" id="MFD0904991.1"/>
    </source>
</evidence>
<evidence type="ECO:0000313" key="4">
    <source>
        <dbReference type="Proteomes" id="UP001596972"/>
    </source>
</evidence>
<organism evidence="3 4">
    <name type="scientific">Actinomadura sediminis</name>
    <dbReference type="NCBI Taxonomy" id="1038904"/>
    <lineage>
        <taxon>Bacteria</taxon>
        <taxon>Bacillati</taxon>
        <taxon>Actinomycetota</taxon>
        <taxon>Actinomycetes</taxon>
        <taxon>Streptosporangiales</taxon>
        <taxon>Thermomonosporaceae</taxon>
        <taxon>Actinomadura</taxon>
    </lineage>
</organism>
<dbReference type="SMART" id="SM00331">
    <property type="entry name" value="PP2C_SIG"/>
    <property type="match status" value="1"/>
</dbReference>
<dbReference type="InterPro" id="IPR001932">
    <property type="entry name" value="PPM-type_phosphatase-like_dom"/>
</dbReference>
<feature type="domain" description="PPM-type phosphatase" evidence="2">
    <location>
        <begin position="2"/>
        <end position="176"/>
    </location>
</feature>
<protein>
    <submittedName>
        <fullName evidence="3">PP2C family protein-serine/threonine phosphatase</fullName>
        <ecNumber evidence="3">3.1.3.16</ecNumber>
    </submittedName>
</protein>
<gene>
    <name evidence="3" type="ORF">ACFQ11_31760</name>
</gene>
<reference evidence="4" key="1">
    <citation type="journal article" date="2019" name="Int. J. Syst. Evol. Microbiol.">
        <title>The Global Catalogue of Microorganisms (GCM) 10K type strain sequencing project: providing services to taxonomists for standard genome sequencing and annotation.</title>
        <authorList>
            <consortium name="The Broad Institute Genomics Platform"/>
            <consortium name="The Broad Institute Genome Sequencing Center for Infectious Disease"/>
            <person name="Wu L."/>
            <person name="Ma J."/>
        </authorList>
    </citation>
    <scope>NUCLEOTIDE SEQUENCE [LARGE SCALE GENOMIC DNA]</scope>
    <source>
        <strain evidence="4">JCM 31202</strain>
    </source>
</reference>
<dbReference type="Gene3D" id="3.60.40.10">
    <property type="entry name" value="PPM-type phosphatase domain"/>
    <property type="match status" value="1"/>
</dbReference>